<organism evidence="5 6">
    <name type="scientific">Podospora aff. communis PSN243</name>
    <dbReference type="NCBI Taxonomy" id="3040156"/>
    <lineage>
        <taxon>Eukaryota</taxon>
        <taxon>Fungi</taxon>
        <taxon>Dikarya</taxon>
        <taxon>Ascomycota</taxon>
        <taxon>Pezizomycotina</taxon>
        <taxon>Sordariomycetes</taxon>
        <taxon>Sordariomycetidae</taxon>
        <taxon>Sordariales</taxon>
        <taxon>Podosporaceae</taxon>
        <taxon>Podospora</taxon>
    </lineage>
</organism>
<feature type="compositionally biased region" description="Basic and acidic residues" evidence="4">
    <location>
        <begin position="655"/>
        <end position="668"/>
    </location>
</feature>
<feature type="repeat" description="ANK" evidence="3">
    <location>
        <begin position="550"/>
        <end position="587"/>
    </location>
</feature>
<feature type="repeat" description="ANK" evidence="3">
    <location>
        <begin position="480"/>
        <end position="512"/>
    </location>
</feature>
<accession>A0AAV9GD90</accession>
<dbReference type="EMBL" id="MU865960">
    <property type="protein sequence ID" value="KAK4446073.1"/>
    <property type="molecule type" value="Genomic_DNA"/>
</dbReference>
<feature type="compositionally biased region" description="Acidic residues" evidence="4">
    <location>
        <begin position="703"/>
        <end position="719"/>
    </location>
</feature>
<feature type="region of interest" description="Disordered" evidence="4">
    <location>
        <begin position="655"/>
        <end position="684"/>
    </location>
</feature>
<dbReference type="AlphaFoldDB" id="A0AAV9GD90"/>
<dbReference type="PANTHER" id="PTHR24198:SF165">
    <property type="entry name" value="ANKYRIN REPEAT-CONTAINING PROTEIN-RELATED"/>
    <property type="match status" value="1"/>
</dbReference>
<sequence length="728" mass="80586">MEAVGAVLAITEAVLRTSSKIWALSHDWKDAPAEFHQLKDELERTYQFFDDTREGLKTAWAVEQGSASTFSESRKAATRKRFLLELGSLLDEGIAVIHEIEEFVDRIEAPKITGKIKSLDSKEIGARRRLAWMTGSRSITQRRARLKSVVTNICRLLLAQNIAASANIRASLTQSRDEITEHVDKSLQSHRDATAAELRAVLAVSHEAIIAHLNSTRYKWQITSLRMLLGSFILEYKSQPARPCTTIHCRGPGYKPRRAIRAGYTLPPWLVWSSLALMYSSHVNGSPEMLIRVANHLPWDTAHAKGLFGYVRDGDIDGLKEALRQRKASLHDRIFFSQQQDMSLLQYAIGQGRSNTQITRLLLQVDADPHDMYVRNEVLALLVRGDPDDIDLISDFPLSTYLEDAELSILHKVVMGIAHIPLAKALSLPQCMTHSVKHGENTAIPFPSPLQIAAMRDDADACRLLVQAGVEVDNTSTSPSRSTPLHQACRSDNYRAAEALISLGASTTIRDFQGVCALGKAALADRARNGTRLFQLILDNGGDVNGTTLWGSTPLIILASYGCENAAGVAQLNLLIDKGSDINRQDDDGDTALTRTMLYNKIRFARILLERGARSDLVNQQGRNMLHYAALFASQASMEGLVELGGLIRENSEKGDWDVDARDSDGKTPRQLFNERNPPPGPEMRTAFERFLRAVQGMSVGDDGGDDDKAEDGVEDDVFVDAKEVQEK</sequence>
<feature type="repeat" description="ANK" evidence="3">
    <location>
        <begin position="588"/>
        <end position="620"/>
    </location>
</feature>
<dbReference type="PROSITE" id="PS50297">
    <property type="entry name" value="ANK_REP_REGION"/>
    <property type="match status" value="1"/>
</dbReference>
<evidence type="ECO:0000313" key="6">
    <source>
        <dbReference type="Proteomes" id="UP001321760"/>
    </source>
</evidence>
<keyword evidence="2 3" id="KW-0040">ANK repeat</keyword>
<dbReference type="Pfam" id="PF12796">
    <property type="entry name" value="Ank_2"/>
    <property type="match status" value="2"/>
</dbReference>
<proteinExistence type="predicted"/>
<keyword evidence="1" id="KW-0677">Repeat</keyword>
<dbReference type="InterPro" id="IPR002110">
    <property type="entry name" value="Ankyrin_rpt"/>
</dbReference>
<evidence type="ECO:0000256" key="3">
    <source>
        <dbReference type="PROSITE-ProRule" id="PRU00023"/>
    </source>
</evidence>
<dbReference type="Gene3D" id="1.25.40.20">
    <property type="entry name" value="Ankyrin repeat-containing domain"/>
    <property type="match status" value="2"/>
</dbReference>
<protein>
    <submittedName>
        <fullName evidence="5">Ankyrin repeat-containing domain protein</fullName>
    </submittedName>
</protein>
<reference evidence="5" key="1">
    <citation type="journal article" date="2023" name="Mol. Phylogenet. Evol.">
        <title>Genome-scale phylogeny and comparative genomics of the fungal order Sordariales.</title>
        <authorList>
            <person name="Hensen N."/>
            <person name="Bonometti L."/>
            <person name="Westerberg I."/>
            <person name="Brannstrom I.O."/>
            <person name="Guillou S."/>
            <person name="Cros-Aarteil S."/>
            <person name="Calhoun S."/>
            <person name="Haridas S."/>
            <person name="Kuo A."/>
            <person name="Mondo S."/>
            <person name="Pangilinan J."/>
            <person name="Riley R."/>
            <person name="LaButti K."/>
            <person name="Andreopoulos B."/>
            <person name="Lipzen A."/>
            <person name="Chen C."/>
            <person name="Yan M."/>
            <person name="Daum C."/>
            <person name="Ng V."/>
            <person name="Clum A."/>
            <person name="Steindorff A."/>
            <person name="Ohm R.A."/>
            <person name="Martin F."/>
            <person name="Silar P."/>
            <person name="Natvig D.O."/>
            <person name="Lalanne C."/>
            <person name="Gautier V."/>
            <person name="Ament-Velasquez S.L."/>
            <person name="Kruys A."/>
            <person name="Hutchinson M.I."/>
            <person name="Powell A.J."/>
            <person name="Barry K."/>
            <person name="Miller A.N."/>
            <person name="Grigoriev I.V."/>
            <person name="Debuchy R."/>
            <person name="Gladieux P."/>
            <person name="Hiltunen Thoren M."/>
            <person name="Johannesson H."/>
        </authorList>
    </citation>
    <scope>NUCLEOTIDE SEQUENCE</scope>
    <source>
        <strain evidence="5">PSN243</strain>
    </source>
</reference>
<comment type="caution">
    <text evidence="5">The sequence shown here is derived from an EMBL/GenBank/DDBJ whole genome shotgun (WGS) entry which is preliminary data.</text>
</comment>
<evidence type="ECO:0000256" key="4">
    <source>
        <dbReference type="SAM" id="MobiDB-lite"/>
    </source>
</evidence>
<evidence type="ECO:0000313" key="5">
    <source>
        <dbReference type="EMBL" id="KAK4446073.1"/>
    </source>
</evidence>
<dbReference type="Proteomes" id="UP001321760">
    <property type="component" value="Unassembled WGS sequence"/>
</dbReference>
<evidence type="ECO:0000256" key="2">
    <source>
        <dbReference type="ARBA" id="ARBA00023043"/>
    </source>
</evidence>
<keyword evidence="6" id="KW-1185">Reference proteome</keyword>
<dbReference type="SMART" id="SM00248">
    <property type="entry name" value="ANK"/>
    <property type="match status" value="6"/>
</dbReference>
<dbReference type="PROSITE" id="PS50088">
    <property type="entry name" value="ANK_REPEAT"/>
    <property type="match status" value="3"/>
</dbReference>
<feature type="region of interest" description="Disordered" evidence="4">
    <location>
        <begin position="698"/>
        <end position="728"/>
    </location>
</feature>
<dbReference type="PANTHER" id="PTHR24198">
    <property type="entry name" value="ANKYRIN REPEAT AND PROTEIN KINASE DOMAIN-CONTAINING PROTEIN"/>
    <property type="match status" value="1"/>
</dbReference>
<dbReference type="SUPFAM" id="SSF48403">
    <property type="entry name" value="Ankyrin repeat"/>
    <property type="match status" value="1"/>
</dbReference>
<evidence type="ECO:0000256" key="1">
    <source>
        <dbReference type="ARBA" id="ARBA00022737"/>
    </source>
</evidence>
<reference evidence="5" key="2">
    <citation type="submission" date="2023-05" db="EMBL/GenBank/DDBJ databases">
        <authorList>
            <consortium name="Lawrence Berkeley National Laboratory"/>
            <person name="Steindorff A."/>
            <person name="Hensen N."/>
            <person name="Bonometti L."/>
            <person name="Westerberg I."/>
            <person name="Brannstrom I.O."/>
            <person name="Guillou S."/>
            <person name="Cros-Aarteil S."/>
            <person name="Calhoun S."/>
            <person name="Haridas S."/>
            <person name="Kuo A."/>
            <person name="Mondo S."/>
            <person name="Pangilinan J."/>
            <person name="Riley R."/>
            <person name="Labutti K."/>
            <person name="Andreopoulos B."/>
            <person name="Lipzen A."/>
            <person name="Chen C."/>
            <person name="Yanf M."/>
            <person name="Daum C."/>
            <person name="Ng V."/>
            <person name="Clum A."/>
            <person name="Ohm R."/>
            <person name="Martin F."/>
            <person name="Silar P."/>
            <person name="Natvig D."/>
            <person name="Lalanne C."/>
            <person name="Gautier V."/>
            <person name="Ament-Velasquez S.L."/>
            <person name="Kruys A."/>
            <person name="Hutchinson M.I."/>
            <person name="Powell A.J."/>
            <person name="Barry K."/>
            <person name="Miller A.N."/>
            <person name="Grigoriev I.V."/>
            <person name="Debuchy R."/>
            <person name="Gladieux P."/>
            <person name="Thoren M.H."/>
            <person name="Johannesson H."/>
        </authorList>
    </citation>
    <scope>NUCLEOTIDE SEQUENCE</scope>
    <source>
        <strain evidence="5">PSN243</strain>
    </source>
</reference>
<dbReference type="InterPro" id="IPR036770">
    <property type="entry name" value="Ankyrin_rpt-contain_sf"/>
</dbReference>
<name>A0AAV9GD90_9PEZI</name>
<gene>
    <name evidence="5" type="ORF">QBC34DRAFT_470738</name>
</gene>